<keyword evidence="1" id="KW-0472">Membrane</keyword>
<evidence type="ECO:0000256" key="1">
    <source>
        <dbReference type="SAM" id="Phobius"/>
    </source>
</evidence>
<protein>
    <submittedName>
        <fullName evidence="2">DUF2897 family protein</fullName>
    </submittedName>
    <submittedName>
        <fullName evidence="3">Protein of uncharacterized function (DUF2897)</fullName>
    </submittedName>
</protein>
<dbReference type="Pfam" id="PF11446">
    <property type="entry name" value="DUF2897"/>
    <property type="match status" value="1"/>
</dbReference>
<feature type="transmembrane region" description="Helical" evidence="1">
    <location>
        <begin position="6"/>
        <end position="23"/>
    </location>
</feature>
<dbReference type="RefSeq" id="WP_012313328.1">
    <property type="nucleotide sequence ID" value="NZ_CP066306.1"/>
</dbReference>
<dbReference type="EMBL" id="UGUY01000001">
    <property type="protein sequence ID" value="SUD66019.1"/>
    <property type="molecule type" value="Genomic_DNA"/>
</dbReference>
<evidence type="ECO:0000313" key="5">
    <source>
        <dbReference type="Proteomes" id="UP000542695"/>
    </source>
</evidence>
<dbReference type="InterPro" id="IPR021550">
    <property type="entry name" value="DUF2897"/>
</dbReference>
<evidence type="ECO:0000313" key="2">
    <source>
        <dbReference type="EMBL" id="NWC81502.1"/>
    </source>
</evidence>
<evidence type="ECO:0000313" key="4">
    <source>
        <dbReference type="Proteomes" id="UP000254602"/>
    </source>
</evidence>
<reference evidence="3 4" key="1">
    <citation type="submission" date="2018-06" db="EMBL/GenBank/DDBJ databases">
        <authorList>
            <consortium name="Pathogen Informatics"/>
            <person name="Doyle S."/>
        </authorList>
    </citation>
    <scope>NUCLEOTIDE SEQUENCE [LARGE SCALE GENOMIC DNA]</scope>
    <source>
        <strain evidence="3 4">NCTC7914</strain>
    </source>
</reference>
<name>A0A379KEH6_PSEPU</name>
<dbReference type="Proteomes" id="UP000254602">
    <property type="component" value="Unassembled WGS sequence"/>
</dbReference>
<proteinExistence type="predicted"/>
<keyword evidence="1" id="KW-0812">Transmembrane</keyword>
<sequence length="55" mass="6235">MPWYAWLILILALGSIVGGLMMLRDTAKKLPLTDEQLKKVHERNAEADAKDAQDR</sequence>
<accession>A0A379KEH6</accession>
<dbReference type="EMBL" id="JACARV010000037">
    <property type="protein sequence ID" value="NWC81502.1"/>
    <property type="molecule type" value="Genomic_DNA"/>
</dbReference>
<dbReference type="AlphaFoldDB" id="A0A379KEH6"/>
<dbReference type="Proteomes" id="UP000542695">
    <property type="component" value="Unassembled WGS sequence"/>
</dbReference>
<evidence type="ECO:0000313" key="3">
    <source>
        <dbReference type="EMBL" id="SUD66019.1"/>
    </source>
</evidence>
<gene>
    <name evidence="2" type="ORF">HX798_14560</name>
    <name evidence="3" type="ORF">NCTC7914_00045</name>
</gene>
<organism evidence="3 4">
    <name type="scientific">Pseudomonas putida</name>
    <name type="common">Arthrobacter siderocapsulatus</name>
    <dbReference type="NCBI Taxonomy" id="303"/>
    <lineage>
        <taxon>Bacteria</taxon>
        <taxon>Pseudomonadati</taxon>
        <taxon>Pseudomonadota</taxon>
        <taxon>Gammaproteobacteria</taxon>
        <taxon>Pseudomonadales</taxon>
        <taxon>Pseudomonadaceae</taxon>
        <taxon>Pseudomonas</taxon>
    </lineage>
</organism>
<keyword evidence="1" id="KW-1133">Transmembrane helix</keyword>
<reference evidence="2 5" key="2">
    <citation type="submission" date="2020-04" db="EMBL/GenBank/DDBJ databases">
        <title>Molecular characterization of pseudomonads from Agaricus bisporus reveal novel blotch 2 pathogens in Western Europe.</title>
        <authorList>
            <person name="Taparia T."/>
            <person name="Krijger M."/>
            <person name="Haynes E."/>
            <person name="Elpinstone J.G."/>
            <person name="Noble R."/>
            <person name="Van Der Wolf J."/>
        </authorList>
    </citation>
    <scope>NUCLEOTIDE SEQUENCE [LARGE SCALE GENOMIC DNA]</scope>
    <source>
        <strain evidence="2 5">P7765</strain>
    </source>
</reference>